<dbReference type="GeneID" id="24818690"/>
<evidence type="ECO:0000256" key="2">
    <source>
        <dbReference type="ARBA" id="ARBA00022692"/>
    </source>
</evidence>
<feature type="transmembrane region" description="Helical" evidence="5">
    <location>
        <begin position="191"/>
        <end position="211"/>
    </location>
</feature>
<dbReference type="RefSeq" id="WP_048112803.1">
    <property type="nucleotide sequence ID" value="NZ_CP010070.1"/>
</dbReference>
<dbReference type="PANTHER" id="PTHR30238:SF0">
    <property type="entry name" value="THYLAKOID MEMBRANE PROTEIN TERC, CHLOROPLASTIC"/>
    <property type="match status" value="1"/>
</dbReference>
<dbReference type="Pfam" id="PF03741">
    <property type="entry name" value="TerC"/>
    <property type="match status" value="1"/>
</dbReference>
<dbReference type="HOGENOM" id="CLU_045644_1_2_2"/>
<comment type="subcellular location">
    <subcellularLocation>
        <location evidence="1">Membrane</location>
        <topology evidence="1">Multi-pass membrane protein</topology>
    </subcellularLocation>
</comment>
<name>A0A0A7LCU7_9ARCH</name>
<evidence type="ECO:0000256" key="1">
    <source>
        <dbReference type="ARBA" id="ARBA00004141"/>
    </source>
</evidence>
<dbReference type="InterPro" id="IPR005496">
    <property type="entry name" value="Integral_membrane_TerC"/>
</dbReference>
<proteinExistence type="predicted"/>
<feature type="transmembrane region" description="Helical" evidence="5">
    <location>
        <begin position="231"/>
        <end position="251"/>
    </location>
</feature>
<feature type="transmembrane region" description="Helical" evidence="5">
    <location>
        <begin position="130"/>
        <end position="148"/>
    </location>
</feature>
<keyword evidence="4 5" id="KW-0472">Membrane</keyword>
<feature type="transmembrane region" description="Helical" evidence="5">
    <location>
        <begin position="106"/>
        <end position="124"/>
    </location>
</feature>
<dbReference type="STRING" id="1577791.Mpt1_c10280"/>
<dbReference type="EMBL" id="CP010070">
    <property type="protein sequence ID" value="AIZ56899.1"/>
    <property type="molecule type" value="Genomic_DNA"/>
</dbReference>
<evidence type="ECO:0000313" key="6">
    <source>
        <dbReference type="EMBL" id="AIZ56899.1"/>
    </source>
</evidence>
<protein>
    <submittedName>
        <fullName evidence="6">Integral membrane protein TerC family protein</fullName>
    </submittedName>
</protein>
<feature type="transmembrane region" description="Helical" evidence="5">
    <location>
        <begin position="6"/>
        <end position="25"/>
    </location>
</feature>
<reference evidence="6 7" key="1">
    <citation type="journal article" date="2014" name="Appl. Environ. Microbiol.">
        <title>Comparative Genome Analysis of 'Candidatus Methanoplasma termitum' Indicates a New Mode of Energy Metabolism in the Seventh Order of Methanogens.</title>
        <authorList>
            <person name="Lang K."/>
            <person name="Schuldes J."/>
            <person name="Klingl A."/>
            <person name="Poehlein A."/>
            <person name="Daniel R."/>
            <person name="Brune A."/>
        </authorList>
    </citation>
    <scope>NUCLEOTIDE SEQUENCE [LARGE SCALE GENOMIC DNA]</scope>
    <source>
        <strain evidence="7">Mpt1</strain>
    </source>
</reference>
<dbReference type="OrthoDB" id="53361at2157"/>
<dbReference type="NCBIfam" id="TIGR03718">
    <property type="entry name" value="R_switched_Alx"/>
    <property type="match status" value="1"/>
</dbReference>
<evidence type="ECO:0000256" key="5">
    <source>
        <dbReference type="SAM" id="Phobius"/>
    </source>
</evidence>
<dbReference type="KEGG" id="mear:Mpt1_c10280"/>
<dbReference type="InterPro" id="IPR022369">
    <property type="entry name" value="Integral_membrane_TerC_rswitch"/>
</dbReference>
<dbReference type="AlphaFoldDB" id="A0A0A7LCU7"/>
<evidence type="ECO:0000313" key="7">
    <source>
        <dbReference type="Proteomes" id="UP000030787"/>
    </source>
</evidence>
<evidence type="ECO:0000256" key="4">
    <source>
        <dbReference type="ARBA" id="ARBA00023136"/>
    </source>
</evidence>
<dbReference type="Proteomes" id="UP000030787">
    <property type="component" value="Chromosome"/>
</dbReference>
<dbReference type="GO" id="GO:0016020">
    <property type="term" value="C:membrane"/>
    <property type="evidence" value="ECO:0007669"/>
    <property type="project" value="UniProtKB-SubCell"/>
</dbReference>
<keyword evidence="2 5" id="KW-0812">Transmembrane</keyword>
<feature type="transmembrane region" description="Helical" evidence="5">
    <location>
        <begin position="298"/>
        <end position="318"/>
    </location>
</feature>
<keyword evidence="3 5" id="KW-1133">Transmembrane helix</keyword>
<evidence type="ECO:0000256" key="3">
    <source>
        <dbReference type="ARBA" id="ARBA00022989"/>
    </source>
</evidence>
<accession>A0A0A7LCU7</accession>
<feature type="transmembrane region" description="Helical" evidence="5">
    <location>
        <begin position="37"/>
        <end position="58"/>
    </location>
</feature>
<feature type="transmembrane region" description="Helical" evidence="5">
    <location>
        <begin position="70"/>
        <end position="94"/>
    </location>
</feature>
<gene>
    <name evidence="6" type="ORF">Mpt1_c10280</name>
</gene>
<feature type="transmembrane region" description="Helical" evidence="5">
    <location>
        <begin position="263"/>
        <end position="286"/>
    </location>
</feature>
<sequence length="330" mass="37632">MFEWWMWVMFFAIIGTMFAFDLGLFNKGSKHITTKRALQMTAFWVALALAFGIIIFLLSEPGQGTGNLTAYITAYVIEEMMSIDNLFVFIIIFAYFMVPDEYQHKALFYGIIGALVFRGIFIFVGTELIAAFDFIIYIFGAILIYTAIKTVFKKEEEGGENKMAKRLSRWFKVSPHYDGDKLFTMHNGVKLMTPLLLCIIVIELTDIMFAFDSIPAVFSVTIRLDIETARFIIYTSNIFAVMGLRSLFFAIKGSMEHLEYLKYGLGVILAFIGIKMILPAIQQYLLGVPKDETFHIDVIYSLIIILAVLGITVATSLYKRKQVRKEHGMD</sequence>
<organism evidence="6 7">
    <name type="scientific">Candidatus Methanoplasma termitum</name>
    <dbReference type="NCBI Taxonomy" id="1577791"/>
    <lineage>
        <taxon>Archaea</taxon>
        <taxon>Methanobacteriati</taxon>
        <taxon>Thermoplasmatota</taxon>
        <taxon>Thermoplasmata</taxon>
        <taxon>Methanomassiliicoccales</taxon>
        <taxon>Methanomassiliicoccaceae</taxon>
        <taxon>Candidatus Methanoplasma</taxon>
    </lineage>
</organism>
<dbReference type="PANTHER" id="PTHR30238">
    <property type="entry name" value="MEMBRANE BOUND PREDICTED REDOX MODULATOR"/>
    <property type="match status" value="1"/>
</dbReference>
<keyword evidence="7" id="KW-1185">Reference proteome</keyword>